<name>A0ABS0GVY0_9ACTN</name>
<proteinExistence type="predicted"/>
<gene>
    <name evidence="2" type="ORF">I0C86_14890</name>
</gene>
<dbReference type="Pfam" id="PF01636">
    <property type="entry name" value="APH"/>
    <property type="match status" value="1"/>
</dbReference>
<feature type="domain" description="Aminoglycoside phosphotransferase" evidence="1">
    <location>
        <begin position="111"/>
        <end position="164"/>
    </location>
</feature>
<dbReference type="InterPro" id="IPR002575">
    <property type="entry name" value="Aminoglycoside_PTrfase"/>
</dbReference>
<dbReference type="EMBL" id="JADPUN010000148">
    <property type="protein sequence ID" value="MBF9130231.1"/>
    <property type="molecule type" value="Genomic_DNA"/>
</dbReference>
<sequence length="249" mass="27377">MGVSADGPEPLPGGFVNAVVRVGDTVRRPVPPSGGFVRDLLRFLEHRHWPGAPRHLGFDELGREILTFLAGHVAWEEAQPAEVRSDESLVAVARLVRQLHDLTAGTDLAGDQEVVCHNDLSLKNTVYRDLGEGLRPVAFIDWDLAAPGSRVHDVAHVCWQFVGLGPGMDVGEAARRVRLIADAYGLRARGELIRTVLWWQDRCWRGIEAGAVAGEPAMMRLRALGAVNEVRGAYQWTAEHHVALERAML</sequence>
<dbReference type="InterPro" id="IPR011009">
    <property type="entry name" value="Kinase-like_dom_sf"/>
</dbReference>
<dbReference type="SUPFAM" id="SSF56112">
    <property type="entry name" value="Protein kinase-like (PK-like)"/>
    <property type="match status" value="1"/>
</dbReference>
<organism evidence="2 3">
    <name type="scientific">Plantactinospora alkalitolerans</name>
    <dbReference type="NCBI Taxonomy" id="2789879"/>
    <lineage>
        <taxon>Bacteria</taxon>
        <taxon>Bacillati</taxon>
        <taxon>Actinomycetota</taxon>
        <taxon>Actinomycetes</taxon>
        <taxon>Micromonosporales</taxon>
        <taxon>Micromonosporaceae</taxon>
        <taxon>Plantactinospora</taxon>
    </lineage>
</organism>
<accession>A0ABS0GVY0</accession>
<reference evidence="2 3" key="1">
    <citation type="submission" date="2020-11" db="EMBL/GenBank/DDBJ databases">
        <title>A novel isolate from a Black sea contaminated sediment with potential to produce alkanes: Plantactinospora alkalitolerans sp. nov.</title>
        <authorList>
            <person name="Carro L."/>
            <person name="Veyisoglu A."/>
            <person name="Guven K."/>
            <person name="Schumann P."/>
            <person name="Klenk H.-P."/>
            <person name="Sahin N."/>
        </authorList>
    </citation>
    <scope>NUCLEOTIDE SEQUENCE [LARGE SCALE GENOMIC DNA]</scope>
    <source>
        <strain evidence="2 3">S1510</strain>
    </source>
</reference>
<dbReference type="Proteomes" id="UP000638560">
    <property type="component" value="Unassembled WGS sequence"/>
</dbReference>
<dbReference type="Gene3D" id="3.90.1200.10">
    <property type="match status" value="1"/>
</dbReference>
<evidence type="ECO:0000313" key="3">
    <source>
        <dbReference type="Proteomes" id="UP000638560"/>
    </source>
</evidence>
<keyword evidence="3" id="KW-1185">Reference proteome</keyword>
<evidence type="ECO:0000259" key="1">
    <source>
        <dbReference type="Pfam" id="PF01636"/>
    </source>
</evidence>
<protein>
    <submittedName>
        <fullName evidence="2">Phosphotransferase</fullName>
    </submittedName>
</protein>
<evidence type="ECO:0000313" key="2">
    <source>
        <dbReference type="EMBL" id="MBF9130231.1"/>
    </source>
</evidence>
<comment type="caution">
    <text evidence="2">The sequence shown here is derived from an EMBL/GenBank/DDBJ whole genome shotgun (WGS) entry which is preliminary data.</text>
</comment>